<evidence type="ECO:0000313" key="1">
    <source>
        <dbReference type="EMBL" id="TDC61653.1"/>
    </source>
</evidence>
<dbReference type="Proteomes" id="UP000295345">
    <property type="component" value="Unassembled WGS sequence"/>
</dbReference>
<gene>
    <name evidence="1" type="ORF">E1283_35275</name>
</gene>
<protein>
    <submittedName>
        <fullName evidence="1">Uncharacterized protein</fullName>
    </submittedName>
</protein>
<sequence>MAAVVPDQQWGISAAADGGFELKNGWLPRSQTELWDINSIGRVTSGGTSYLVAVVSDGHAAFEDGIAVVEAAARAAVEAVTSDPGANLNATRRLGPIA</sequence>
<accession>A0A4R4SJK7</accession>
<proteinExistence type="predicted"/>
<evidence type="ECO:0000313" key="2">
    <source>
        <dbReference type="Proteomes" id="UP000295345"/>
    </source>
</evidence>
<dbReference type="Gene3D" id="3.40.710.10">
    <property type="entry name" value="DD-peptidase/beta-lactamase superfamily"/>
    <property type="match status" value="1"/>
</dbReference>
<reference evidence="1 2" key="1">
    <citation type="submission" date="2019-03" db="EMBL/GenBank/DDBJ databases">
        <title>Draft genome sequences of novel Actinobacteria.</title>
        <authorList>
            <person name="Sahin N."/>
            <person name="Ay H."/>
            <person name="Saygin H."/>
        </authorList>
    </citation>
    <scope>NUCLEOTIDE SEQUENCE [LARGE SCALE GENOMIC DNA]</scope>
    <source>
        <strain evidence="1 2">DSM 41900</strain>
    </source>
</reference>
<dbReference type="InterPro" id="IPR012338">
    <property type="entry name" value="Beta-lactam/transpept-like"/>
</dbReference>
<name>A0A4R4SJK7_9ACTN</name>
<dbReference type="EMBL" id="SMKI01000729">
    <property type="protein sequence ID" value="TDC61653.1"/>
    <property type="molecule type" value="Genomic_DNA"/>
</dbReference>
<dbReference type="AlphaFoldDB" id="A0A4R4SJK7"/>
<organism evidence="1 2">
    <name type="scientific">Streptomyces hainanensis</name>
    <dbReference type="NCBI Taxonomy" id="402648"/>
    <lineage>
        <taxon>Bacteria</taxon>
        <taxon>Bacillati</taxon>
        <taxon>Actinomycetota</taxon>
        <taxon>Actinomycetes</taxon>
        <taxon>Kitasatosporales</taxon>
        <taxon>Streptomycetaceae</taxon>
        <taxon>Streptomyces</taxon>
    </lineage>
</organism>
<comment type="caution">
    <text evidence="1">The sequence shown here is derived from an EMBL/GenBank/DDBJ whole genome shotgun (WGS) entry which is preliminary data.</text>
</comment>
<keyword evidence="2" id="KW-1185">Reference proteome</keyword>